<dbReference type="Gene3D" id="3.40.640.10">
    <property type="entry name" value="Type I PLP-dependent aspartate aminotransferase-like (Major domain)"/>
    <property type="match status" value="1"/>
</dbReference>
<dbReference type="GO" id="GO:0030170">
    <property type="term" value="F:pyridoxal phosphate binding"/>
    <property type="evidence" value="ECO:0007669"/>
    <property type="project" value="InterPro"/>
</dbReference>
<keyword evidence="9" id="KW-1185">Reference proteome</keyword>
<evidence type="ECO:0000313" key="8">
    <source>
        <dbReference type="EMBL" id="TKC65280.1"/>
    </source>
</evidence>
<evidence type="ECO:0000256" key="1">
    <source>
        <dbReference type="ARBA" id="ARBA00001933"/>
    </source>
</evidence>
<dbReference type="EMBL" id="SWDX01000001">
    <property type="protein sequence ID" value="TKC65280.1"/>
    <property type="molecule type" value="Genomic_DNA"/>
</dbReference>
<evidence type="ECO:0000313" key="9">
    <source>
        <dbReference type="Proteomes" id="UP000291117"/>
    </source>
</evidence>
<feature type="domain" description="Aminotransferase class I/classII large" evidence="6">
    <location>
        <begin position="46"/>
        <end position="392"/>
    </location>
</feature>
<dbReference type="SUPFAM" id="SSF53383">
    <property type="entry name" value="PLP-dependent transferases"/>
    <property type="match status" value="1"/>
</dbReference>
<evidence type="ECO:0000313" key="7">
    <source>
        <dbReference type="EMBL" id="TCC98631.1"/>
    </source>
</evidence>
<dbReference type="PROSITE" id="PS00599">
    <property type="entry name" value="AA_TRANSFER_CLASS_2"/>
    <property type="match status" value="1"/>
</dbReference>
<dbReference type="InterPro" id="IPR050087">
    <property type="entry name" value="AON_synthase_class-II"/>
</dbReference>
<dbReference type="InterPro" id="IPR001917">
    <property type="entry name" value="Aminotrans_II_pyridoxalP_BS"/>
</dbReference>
<name>A0A4R0NE00_9SPHI</name>
<protein>
    <submittedName>
        <fullName evidence="7">Aminotransferase class I/II-fold pyridoxal phosphate-dependent enzyme</fullName>
    </submittedName>
</protein>
<accession>A0A4U1GQ54</accession>
<dbReference type="Pfam" id="PF00155">
    <property type="entry name" value="Aminotran_1_2"/>
    <property type="match status" value="1"/>
</dbReference>
<dbReference type="InterPro" id="IPR015421">
    <property type="entry name" value="PyrdxlP-dep_Trfase_major"/>
</dbReference>
<dbReference type="OrthoDB" id="9807157at2"/>
<gene>
    <name evidence="7" type="ORF">EZ444_04970</name>
    <name evidence="8" type="ORF">FBD94_01635</name>
</gene>
<comment type="similarity">
    <text evidence="5">Belongs to the class-II pyridoxal-phosphate-dependent aminotransferase family.</text>
</comment>
<keyword evidence="4 5" id="KW-0663">Pyridoxal phosphate</keyword>
<evidence type="ECO:0000259" key="6">
    <source>
        <dbReference type="Pfam" id="PF00155"/>
    </source>
</evidence>
<evidence type="ECO:0000256" key="2">
    <source>
        <dbReference type="ARBA" id="ARBA00005189"/>
    </source>
</evidence>
<evidence type="ECO:0000313" key="10">
    <source>
        <dbReference type="Proteomes" id="UP000309594"/>
    </source>
</evidence>
<evidence type="ECO:0000256" key="4">
    <source>
        <dbReference type="ARBA" id="ARBA00022898"/>
    </source>
</evidence>
<evidence type="ECO:0000256" key="3">
    <source>
        <dbReference type="ARBA" id="ARBA00022679"/>
    </source>
</evidence>
<organism evidence="7 9">
    <name type="scientific">Pedobacter hiemivivus</name>
    <dbReference type="NCBI Taxonomy" id="2530454"/>
    <lineage>
        <taxon>Bacteria</taxon>
        <taxon>Pseudomonadati</taxon>
        <taxon>Bacteroidota</taxon>
        <taxon>Sphingobacteriia</taxon>
        <taxon>Sphingobacteriales</taxon>
        <taxon>Sphingobacteriaceae</taxon>
        <taxon>Pedobacter</taxon>
    </lineage>
</organism>
<dbReference type="EMBL" id="SJSM01000002">
    <property type="protein sequence ID" value="TCC98631.1"/>
    <property type="molecule type" value="Genomic_DNA"/>
</dbReference>
<keyword evidence="7" id="KW-0032">Aminotransferase</keyword>
<accession>A0A4R0NE00</accession>
<dbReference type="RefSeq" id="WP_131607614.1">
    <property type="nucleotide sequence ID" value="NZ_SJSM01000002.1"/>
</dbReference>
<dbReference type="PANTHER" id="PTHR13693">
    <property type="entry name" value="CLASS II AMINOTRANSFERASE/8-AMINO-7-OXONONANOATE SYNTHASE"/>
    <property type="match status" value="1"/>
</dbReference>
<reference evidence="7 9" key="1">
    <citation type="submission" date="2019-02" db="EMBL/GenBank/DDBJ databases">
        <title>Pedobacter sp. RP-3-8 sp. nov., isolated from Arctic soil.</title>
        <authorList>
            <person name="Dahal R.H."/>
        </authorList>
    </citation>
    <scope>NUCLEOTIDE SEQUENCE [LARGE SCALE GENOMIC DNA]</scope>
    <source>
        <strain evidence="7 9">RP-3-8</strain>
    </source>
</reference>
<dbReference type="Proteomes" id="UP000309594">
    <property type="component" value="Unassembled WGS sequence"/>
</dbReference>
<reference evidence="8 10" key="2">
    <citation type="submission" date="2019-04" db="EMBL/GenBank/DDBJ databases">
        <title>Pedobacter sp. RP-1-16 sp. nov., isolated from Arctic soil.</title>
        <authorList>
            <person name="Dahal R.H."/>
            <person name="Kim D.-U."/>
        </authorList>
    </citation>
    <scope>NUCLEOTIDE SEQUENCE [LARGE SCALE GENOMIC DNA]</scope>
    <source>
        <strain evidence="8 10">RP-1-16</strain>
    </source>
</reference>
<dbReference type="AlphaFoldDB" id="A0A4R0NE00"/>
<proteinExistence type="inferred from homology"/>
<keyword evidence="3 7" id="KW-0808">Transferase</keyword>
<dbReference type="Proteomes" id="UP000291117">
    <property type="component" value="Unassembled WGS sequence"/>
</dbReference>
<comment type="pathway">
    <text evidence="2">Lipid metabolism.</text>
</comment>
<comment type="caution">
    <text evidence="7">The sequence shown here is derived from an EMBL/GenBank/DDBJ whole genome shotgun (WGS) entry which is preliminary data.</text>
</comment>
<evidence type="ECO:0000256" key="5">
    <source>
        <dbReference type="RuleBase" id="RU003693"/>
    </source>
</evidence>
<dbReference type="InterPro" id="IPR004839">
    <property type="entry name" value="Aminotransferase_I/II_large"/>
</dbReference>
<dbReference type="InterPro" id="IPR015422">
    <property type="entry name" value="PyrdxlP-dep_Trfase_small"/>
</dbReference>
<dbReference type="GO" id="GO:0008483">
    <property type="term" value="F:transaminase activity"/>
    <property type="evidence" value="ECO:0007669"/>
    <property type="project" value="UniProtKB-KW"/>
</dbReference>
<dbReference type="Gene3D" id="3.90.1150.10">
    <property type="entry name" value="Aspartate Aminotransferase, domain 1"/>
    <property type="match status" value="1"/>
</dbReference>
<sequence length="413" mass="46095">MDIFEKIAKHMGPLGQHHKWSHGYFSFPKLEGDIAPHMNFRGKEHLVWSLNNYLGLANHPEVRKADAQGAADFGMAYPMGARMMSGNSKYHEQLEQELAAFVGKPDAFLLNFGYQGMVSIIDSLVDRNDVIVYDAESHACIVDGLRLHMGKRFVYKHNDIDSARKQLERATKLVEQSGGGILLITEGVFGMSGAQGKLKELVDLKKEFNFRLLIDDAHGFGTMGPTGAGTHEAQDCIDGVDVYFGTFAKSMAGIGAFVASSEQMTNFFRYNMRSQTFAKALPMPMVIGLLKRLELLKNNSELRDKLWNVALTLQKGLRDRGFDLGVTNTMVTPVFLKGELLEATALTMDLRENYGIFCSIVVYPVIPKGLIELRLIPTAMHTMEDVQRTLDAFSEVSDKLKSGYYKENQFSIA</sequence>
<dbReference type="InterPro" id="IPR015424">
    <property type="entry name" value="PyrdxlP-dep_Trfase"/>
</dbReference>
<comment type="cofactor">
    <cofactor evidence="1 5">
        <name>pyridoxal 5'-phosphate</name>
        <dbReference type="ChEBI" id="CHEBI:597326"/>
    </cofactor>
</comment>